<name>A0A2W1JS76_9CYAN</name>
<protein>
    <submittedName>
        <fullName evidence="3">Uncharacterized protein</fullName>
    </submittedName>
</protein>
<comment type="caution">
    <text evidence="3">The sequence shown here is derived from an EMBL/GenBank/DDBJ whole genome shotgun (WGS) entry which is preliminary data.</text>
</comment>
<keyword evidence="4" id="KW-1185">Reference proteome</keyword>
<dbReference type="AlphaFoldDB" id="A0A2W1JS76"/>
<sequence>MRISVLLLTALSLPLGLSAASAVPQEITGNSSKRQQDPQSSSYQRVIEETAAMVSNSQAQSLARQQGLEILSLTWEDTGRYKNSAVGPNISDMTIQVQHRAENAEDYQVHLMPVIRYPNFSDQSADVRLDNFAVKVGNQKGESLQRVPLRKVLQNLRQYLSKPGSWKGSQKSLLAERDSHVLVSAQASFLPIPKAGKAEFNPVLFNYQSYEGDPAVLTILATREGTSVTVIDNKRDAFEAGQNWGQRLFFNQNGERASLTGERASDFQPNTGRSSASASEAAEEKGLNLVMLIQVPLKQKQPLTFGDQELLPLAVGAPEEDAAFEKRSDVEAAVIGHGEVEGPFTEIDALEIERDPKLPIRVTVQFYKATSNGAVSETDMKAIHQQIARVYEDADYVGSLVVEGETGRPTEYEGPKQQPEDWWNKFWQRHQDNTGQSRAEAMVMLQELLGSWLP</sequence>
<organism evidence="3 4">
    <name type="scientific">Acaryochloris thomasi RCC1774</name>
    <dbReference type="NCBI Taxonomy" id="1764569"/>
    <lineage>
        <taxon>Bacteria</taxon>
        <taxon>Bacillati</taxon>
        <taxon>Cyanobacteriota</taxon>
        <taxon>Cyanophyceae</taxon>
        <taxon>Acaryochloridales</taxon>
        <taxon>Acaryochloridaceae</taxon>
        <taxon>Acaryochloris</taxon>
        <taxon>Acaryochloris thomasi</taxon>
    </lineage>
</organism>
<keyword evidence="2" id="KW-0732">Signal</keyword>
<evidence type="ECO:0000256" key="1">
    <source>
        <dbReference type="SAM" id="MobiDB-lite"/>
    </source>
</evidence>
<gene>
    <name evidence="3" type="ORF">C1752_05009</name>
</gene>
<reference evidence="3 4" key="1">
    <citation type="journal article" date="2018" name="Sci. Rep.">
        <title>A novel species of the marine cyanobacterium Acaryochloris with a unique pigment content and lifestyle.</title>
        <authorList>
            <person name="Partensky F."/>
            <person name="Six C."/>
            <person name="Ratin M."/>
            <person name="Garczarek L."/>
            <person name="Vaulot D."/>
            <person name="Probert I."/>
            <person name="Calteau A."/>
            <person name="Gourvil P."/>
            <person name="Marie D."/>
            <person name="Grebert T."/>
            <person name="Bouchier C."/>
            <person name="Le Panse S."/>
            <person name="Gachenot M."/>
            <person name="Rodriguez F."/>
            <person name="Garrido J.L."/>
        </authorList>
    </citation>
    <scope>NUCLEOTIDE SEQUENCE [LARGE SCALE GENOMIC DNA]</scope>
    <source>
        <strain evidence="3 4">RCC1774</strain>
    </source>
</reference>
<feature type="chain" id="PRO_5015877546" evidence="2">
    <location>
        <begin position="20"/>
        <end position="454"/>
    </location>
</feature>
<proteinExistence type="predicted"/>
<dbReference type="Proteomes" id="UP000248857">
    <property type="component" value="Unassembled WGS sequence"/>
</dbReference>
<feature type="signal peptide" evidence="2">
    <location>
        <begin position="1"/>
        <end position="19"/>
    </location>
</feature>
<accession>A0A2W1JS76</accession>
<dbReference type="OrthoDB" id="5486144at2"/>
<evidence type="ECO:0000313" key="3">
    <source>
        <dbReference type="EMBL" id="PZD71617.1"/>
    </source>
</evidence>
<dbReference type="EMBL" id="PQWO01000015">
    <property type="protein sequence ID" value="PZD71617.1"/>
    <property type="molecule type" value="Genomic_DNA"/>
</dbReference>
<evidence type="ECO:0000256" key="2">
    <source>
        <dbReference type="SAM" id="SignalP"/>
    </source>
</evidence>
<dbReference type="RefSeq" id="WP_110987817.1">
    <property type="nucleotide sequence ID" value="NZ_CAWNWM010000015.1"/>
</dbReference>
<feature type="region of interest" description="Disordered" evidence="1">
    <location>
        <begin position="260"/>
        <end position="280"/>
    </location>
</feature>
<evidence type="ECO:0000313" key="4">
    <source>
        <dbReference type="Proteomes" id="UP000248857"/>
    </source>
</evidence>